<feature type="transmembrane region" description="Helical" evidence="6">
    <location>
        <begin position="433"/>
        <end position="451"/>
    </location>
</feature>
<proteinExistence type="predicted"/>
<dbReference type="PANTHER" id="PTHR31794">
    <property type="entry name" value="AUXIN EFFLUX TRANSPORTER FAMILY PROTEIN (EUROFUNG)"/>
    <property type="match status" value="1"/>
</dbReference>
<gene>
    <name evidence="7" type="ORF">B0H15DRAFT_870467</name>
</gene>
<feature type="transmembrane region" description="Helical" evidence="6">
    <location>
        <begin position="471"/>
        <end position="492"/>
    </location>
</feature>
<dbReference type="PANTHER" id="PTHR31794:SF2">
    <property type="entry name" value="AUXIN EFFLUX TRANSPORTER FAMILY PROTEIN (EUROFUNG)"/>
    <property type="match status" value="1"/>
</dbReference>
<evidence type="ECO:0000256" key="1">
    <source>
        <dbReference type="ARBA" id="ARBA00004141"/>
    </source>
</evidence>
<organism evidence="7 8">
    <name type="scientific">Mycena belliarum</name>
    <dbReference type="NCBI Taxonomy" id="1033014"/>
    <lineage>
        <taxon>Eukaryota</taxon>
        <taxon>Fungi</taxon>
        <taxon>Dikarya</taxon>
        <taxon>Basidiomycota</taxon>
        <taxon>Agaricomycotina</taxon>
        <taxon>Agaricomycetes</taxon>
        <taxon>Agaricomycetidae</taxon>
        <taxon>Agaricales</taxon>
        <taxon>Marasmiineae</taxon>
        <taxon>Mycenaceae</taxon>
        <taxon>Mycena</taxon>
    </lineage>
</organism>
<keyword evidence="4 6" id="KW-0472">Membrane</keyword>
<evidence type="ECO:0000256" key="2">
    <source>
        <dbReference type="ARBA" id="ARBA00022692"/>
    </source>
</evidence>
<feature type="transmembrane region" description="Helical" evidence="6">
    <location>
        <begin position="398"/>
        <end position="421"/>
    </location>
</feature>
<feature type="region of interest" description="Disordered" evidence="5">
    <location>
        <begin position="196"/>
        <end position="234"/>
    </location>
</feature>
<feature type="transmembrane region" description="Helical" evidence="6">
    <location>
        <begin position="167"/>
        <end position="185"/>
    </location>
</feature>
<keyword evidence="2 6" id="KW-0812">Transmembrane</keyword>
<accession>A0AAD6TNX5</accession>
<sequence>MFSLRAGMADVLPAAPATADGAILPLLLTVFTSILEVFILCLAGYILAWRGILDKRTIKHLNRLNIALFTPALLFSKVAAFLSPEKLKELWVIPIIFVVVTTVSMLVSFFLATIFGVTRPQRNFALAASMFMNSNSLPVALMQSLVVTIPALKWGPGDDSNAMVGRALTYLLLYSTLGMVLRWSVGWQLLTSVQGPSDPESVGAGPDADETSALVSPEFVSNGDTRRSVSDGRRFNWFPKSPNHSRAQLVRADSGSAMVPSPEEDDLEGDSEAAPLTLHAKPTPRTPRKGLKTRLTRAWARVARVWTVLNGFMTAPLWAALASILVACVPPLQHAFKEHMHPVKGALSSAGNCSIPTTLVVLGAYFYPPQPTPSDGAQEKPRRAAEAPAPHPGETKTVAIAVAARMLLTPLLLLPLMAVCAKYDFQAVFADPVFVVANILLVSSPPALTLAQISQAASGDAFERLISRTIFWAYCIVTPFTAVAYAVVGLRLSEL</sequence>
<dbReference type="EMBL" id="JARJCN010000128">
    <property type="protein sequence ID" value="KAJ7070438.1"/>
    <property type="molecule type" value="Genomic_DNA"/>
</dbReference>
<keyword evidence="8" id="KW-1185">Reference proteome</keyword>
<comment type="caution">
    <text evidence="7">The sequence shown here is derived from an EMBL/GenBank/DDBJ whole genome shotgun (WGS) entry which is preliminary data.</text>
</comment>
<evidence type="ECO:0000313" key="7">
    <source>
        <dbReference type="EMBL" id="KAJ7070438.1"/>
    </source>
</evidence>
<dbReference type="Pfam" id="PF03547">
    <property type="entry name" value="Mem_trans"/>
    <property type="match status" value="1"/>
</dbReference>
<dbReference type="InterPro" id="IPR004776">
    <property type="entry name" value="Mem_transp_PIN-like"/>
</dbReference>
<dbReference type="GO" id="GO:0005783">
    <property type="term" value="C:endoplasmic reticulum"/>
    <property type="evidence" value="ECO:0007669"/>
    <property type="project" value="TreeGrafter"/>
</dbReference>
<evidence type="ECO:0000256" key="4">
    <source>
        <dbReference type="ARBA" id="ARBA00023136"/>
    </source>
</evidence>
<dbReference type="Proteomes" id="UP001222325">
    <property type="component" value="Unassembled WGS sequence"/>
</dbReference>
<evidence type="ECO:0000256" key="3">
    <source>
        <dbReference type="ARBA" id="ARBA00022989"/>
    </source>
</evidence>
<protein>
    <submittedName>
        <fullName evidence="7">Auxin efflux carrier</fullName>
    </submittedName>
</protein>
<feature type="region of interest" description="Disordered" evidence="5">
    <location>
        <begin position="249"/>
        <end position="292"/>
    </location>
</feature>
<name>A0AAD6TNX5_9AGAR</name>
<keyword evidence="3 6" id="KW-1133">Transmembrane helix</keyword>
<feature type="transmembrane region" description="Helical" evidence="6">
    <location>
        <begin position="64"/>
        <end position="84"/>
    </location>
</feature>
<dbReference type="GO" id="GO:0016020">
    <property type="term" value="C:membrane"/>
    <property type="evidence" value="ECO:0007669"/>
    <property type="project" value="UniProtKB-SubCell"/>
</dbReference>
<evidence type="ECO:0000256" key="5">
    <source>
        <dbReference type="SAM" id="MobiDB-lite"/>
    </source>
</evidence>
<feature type="compositionally biased region" description="Basic and acidic residues" evidence="5">
    <location>
        <begin position="224"/>
        <end position="234"/>
    </location>
</feature>
<reference evidence="7" key="1">
    <citation type="submission" date="2023-03" db="EMBL/GenBank/DDBJ databases">
        <title>Massive genome expansion in bonnet fungi (Mycena s.s.) driven by repeated elements and novel gene families across ecological guilds.</title>
        <authorList>
            <consortium name="Lawrence Berkeley National Laboratory"/>
            <person name="Harder C.B."/>
            <person name="Miyauchi S."/>
            <person name="Viragh M."/>
            <person name="Kuo A."/>
            <person name="Thoen E."/>
            <person name="Andreopoulos B."/>
            <person name="Lu D."/>
            <person name="Skrede I."/>
            <person name="Drula E."/>
            <person name="Henrissat B."/>
            <person name="Morin E."/>
            <person name="Kohler A."/>
            <person name="Barry K."/>
            <person name="LaButti K."/>
            <person name="Morin E."/>
            <person name="Salamov A."/>
            <person name="Lipzen A."/>
            <person name="Mereny Z."/>
            <person name="Hegedus B."/>
            <person name="Baldrian P."/>
            <person name="Stursova M."/>
            <person name="Weitz H."/>
            <person name="Taylor A."/>
            <person name="Grigoriev I.V."/>
            <person name="Nagy L.G."/>
            <person name="Martin F."/>
            <person name="Kauserud H."/>
        </authorList>
    </citation>
    <scope>NUCLEOTIDE SEQUENCE</scope>
    <source>
        <strain evidence="7">CBHHK173m</strain>
    </source>
</reference>
<feature type="region of interest" description="Disordered" evidence="5">
    <location>
        <begin position="372"/>
        <end position="392"/>
    </location>
</feature>
<evidence type="ECO:0000313" key="8">
    <source>
        <dbReference type="Proteomes" id="UP001222325"/>
    </source>
</evidence>
<feature type="compositionally biased region" description="Acidic residues" evidence="5">
    <location>
        <begin position="262"/>
        <end position="271"/>
    </location>
</feature>
<feature type="transmembrane region" description="Helical" evidence="6">
    <location>
        <begin position="22"/>
        <end position="52"/>
    </location>
</feature>
<comment type="subcellular location">
    <subcellularLocation>
        <location evidence="1">Membrane</location>
        <topology evidence="1">Multi-pass membrane protein</topology>
    </subcellularLocation>
</comment>
<dbReference type="AlphaFoldDB" id="A0AAD6TNX5"/>
<feature type="transmembrane region" description="Helical" evidence="6">
    <location>
        <begin position="305"/>
        <end position="332"/>
    </location>
</feature>
<evidence type="ECO:0000256" key="6">
    <source>
        <dbReference type="SAM" id="Phobius"/>
    </source>
</evidence>
<feature type="transmembrane region" description="Helical" evidence="6">
    <location>
        <begin position="90"/>
        <end position="117"/>
    </location>
</feature>
<dbReference type="GO" id="GO:0055085">
    <property type="term" value="P:transmembrane transport"/>
    <property type="evidence" value="ECO:0007669"/>
    <property type="project" value="InterPro"/>
</dbReference>